<name>A0A0G4GN51_VITBC</name>
<evidence type="ECO:0000313" key="16">
    <source>
        <dbReference type="EMBL" id="CEM31626.1"/>
    </source>
</evidence>
<feature type="domain" description="YrdC-like" evidence="15">
    <location>
        <begin position="97"/>
        <end position="298"/>
    </location>
</feature>
<evidence type="ECO:0000256" key="2">
    <source>
        <dbReference type="ARBA" id="ARBA00007663"/>
    </source>
</evidence>
<dbReference type="InterPro" id="IPR017945">
    <property type="entry name" value="DHBP_synth_RibB-like_a/b_dom"/>
</dbReference>
<evidence type="ECO:0000256" key="8">
    <source>
        <dbReference type="ARBA" id="ARBA00022695"/>
    </source>
</evidence>
<comment type="subcellular location">
    <subcellularLocation>
        <location evidence="1">Cytoplasm</location>
    </subcellularLocation>
</comment>
<comment type="similarity">
    <text evidence="2">Belongs to the SUA5 family.</text>
</comment>
<dbReference type="OMA" id="RICINRR"/>
<evidence type="ECO:0000256" key="4">
    <source>
        <dbReference type="ARBA" id="ARBA00015492"/>
    </source>
</evidence>
<dbReference type="STRING" id="1169540.A0A0G4GN51"/>
<evidence type="ECO:0000259" key="15">
    <source>
        <dbReference type="PROSITE" id="PS51163"/>
    </source>
</evidence>
<evidence type="ECO:0000256" key="7">
    <source>
        <dbReference type="ARBA" id="ARBA00022694"/>
    </source>
</evidence>
<dbReference type="AlphaFoldDB" id="A0A0G4GN51"/>
<dbReference type="GO" id="GO:0005737">
    <property type="term" value="C:cytoplasm"/>
    <property type="evidence" value="ECO:0007669"/>
    <property type="project" value="UniProtKB-SubCell"/>
</dbReference>
<feature type="chain" id="PRO_5005190713" description="Threonylcarbamoyl-AMP synthase" evidence="14">
    <location>
        <begin position="24"/>
        <end position="508"/>
    </location>
</feature>
<dbReference type="GO" id="GO:0061710">
    <property type="term" value="F:L-threonylcarbamoyladenylate synthase"/>
    <property type="evidence" value="ECO:0007669"/>
    <property type="project" value="UniProtKB-EC"/>
</dbReference>
<dbReference type="FunFam" id="3.90.870.10:FF:000009">
    <property type="entry name" value="Threonylcarbamoyl-AMP synthase, putative"/>
    <property type="match status" value="1"/>
</dbReference>
<dbReference type="InParanoid" id="A0A0G4GN51"/>
<keyword evidence="8" id="KW-0548">Nucleotidyltransferase</keyword>
<dbReference type="Gene3D" id="3.40.50.11030">
    <property type="entry name" value="Threonylcarbamoyl-AMP synthase, C-terminal domain"/>
    <property type="match status" value="1"/>
</dbReference>
<evidence type="ECO:0000256" key="14">
    <source>
        <dbReference type="SAM" id="SignalP"/>
    </source>
</evidence>
<evidence type="ECO:0000256" key="6">
    <source>
        <dbReference type="ARBA" id="ARBA00022679"/>
    </source>
</evidence>
<dbReference type="GO" id="GO:0006450">
    <property type="term" value="P:regulation of translational fidelity"/>
    <property type="evidence" value="ECO:0007669"/>
    <property type="project" value="TreeGrafter"/>
</dbReference>
<dbReference type="InterPro" id="IPR005145">
    <property type="entry name" value="Sua5_C"/>
</dbReference>
<dbReference type="OrthoDB" id="412787at2759"/>
<dbReference type="GO" id="GO:0003725">
    <property type="term" value="F:double-stranded RNA binding"/>
    <property type="evidence" value="ECO:0007669"/>
    <property type="project" value="InterPro"/>
</dbReference>
<evidence type="ECO:0000256" key="13">
    <source>
        <dbReference type="SAM" id="MobiDB-lite"/>
    </source>
</evidence>
<organism evidence="16 17">
    <name type="scientific">Vitrella brassicaformis (strain CCMP3155)</name>
    <dbReference type="NCBI Taxonomy" id="1169540"/>
    <lineage>
        <taxon>Eukaryota</taxon>
        <taxon>Sar</taxon>
        <taxon>Alveolata</taxon>
        <taxon>Colpodellida</taxon>
        <taxon>Vitrellaceae</taxon>
        <taxon>Vitrella</taxon>
    </lineage>
</organism>
<evidence type="ECO:0000256" key="9">
    <source>
        <dbReference type="ARBA" id="ARBA00022741"/>
    </source>
</evidence>
<dbReference type="GO" id="GO:0005524">
    <property type="term" value="F:ATP binding"/>
    <property type="evidence" value="ECO:0007669"/>
    <property type="project" value="UniProtKB-KW"/>
</dbReference>
<evidence type="ECO:0000256" key="10">
    <source>
        <dbReference type="ARBA" id="ARBA00022840"/>
    </source>
</evidence>
<dbReference type="SUPFAM" id="SSF55821">
    <property type="entry name" value="YrdC/RibB"/>
    <property type="match status" value="1"/>
</dbReference>
<keyword evidence="14" id="KW-0732">Signal</keyword>
<keyword evidence="9" id="KW-0547">Nucleotide-binding</keyword>
<evidence type="ECO:0000256" key="1">
    <source>
        <dbReference type="ARBA" id="ARBA00004496"/>
    </source>
</evidence>
<dbReference type="GO" id="GO:0008033">
    <property type="term" value="P:tRNA processing"/>
    <property type="evidence" value="ECO:0007669"/>
    <property type="project" value="UniProtKB-KW"/>
</dbReference>
<dbReference type="Pfam" id="PF01300">
    <property type="entry name" value="Sua5_yciO_yrdC"/>
    <property type="match status" value="1"/>
</dbReference>
<dbReference type="GO" id="GO:0000049">
    <property type="term" value="F:tRNA binding"/>
    <property type="evidence" value="ECO:0007669"/>
    <property type="project" value="TreeGrafter"/>
</dbReference>
<evidence type="ECO:0000313" key="17">
    <source>
        <dbReference type="Proteomes" id="UP000041254"/>
    </source>
</evidence>
<evidence type="ECO:0000256" key="5">
    <source>
        <dbReference type="ARBA" id="ARBA00022490"/>
    </source>
</evidence>
<dbReference type="EMBL" id="CDMY01000730">
    <property type="protein sequence ID" value="CEM31626.1"/>
    <property type="molecule type" value="Genomic_DNA"/>
</dbReference>
<sequence>MKRAFDHLLLTCWILLVTHPAFSCFRPFFIAKKSTKSLPQEYRLRGLLESGPLLQQQRSALLVSMLPTDSGAEEGSDKPSSSRLIQPHQDRSSPAYRQLMAHLGARIRQGSLVSFPTETVYGLGANALDEQAVLKIFAMKRRPLTDPLICHVGGLSGEGGALALLDVGDREREVVERLAATFWPGPLSIIGKARGIVPPEVTAGTGFVAVRCPNSSLALDLISASDRPIAAPSANLFGAISPTTAQHVLKNFPQEDLVILDGGSCHVGIESTVIKLEMGEREGEDWDDRICINRRGRVSKEMIEECLRQAGAEMASIRVYVSPKIDYGRGSASEDVARAPPSASEAQESPGMLLSHYAPSVPTYLISVATTDTSSGTGIDIHPQEESPALPPPSKCVLIDMGSRMRDLRGEFAAYFDLCEAAEHTASDESAFLEEAMRSLFATLHEAEAAAVERGCGLICVGVADDASDMGEPALALYDRLYRAASGRRLHLYRSGAAGWRLRRQTAE</sequence>
<feature type="region of interest" description="Disordered" evidence="13">
    <location>
        <begin position="68"/>
        <end position="90"/>
    </location>
</feature>
<dbReference type="InterPro" id="IPR038385">
    <property type="entry name" value="Sua5/YwlC_C"/>
</dbReference>
<evidence type="ECO:0000256" key="11">
    <source>
        <dbReference type="ARBA" id="ARBA00029774"/>
    </source>
</evidence>
<dbReference type="Gene3D" id="3.90.870.10">
    <property type="entry name" value="DHBP synthase"/>
    <property type="match status" value="1"/>
</dbReference>
<protein>
    <recommendedName>
        <fullName evidence="4">Threonylcarbamoyl-AMP synthase</fullName>
        <ecNumber evidence="3">2.7.7.87</ecNumber>
    </recommendedName>
    <alternativeName>
        <fullName evidence="11">L-threonylcarbamoyladenylate synthase</fullName>
    </alternativeName>
</protein>
<keyword evidence="6" id="KW-0808">Transferase</keyword>
<evidence type="ECO:0000256" key="12">
    <source>
        <dbReference type="ARBA" id="ARBA00048366"/>
    </source>
</evidence>
<feature type="signal peptide" evidence="14">
    <location>
        <begin position="1"/>
        <end position="23"/>
    </location>
</feature>
<accession>A0A0G4GN51</accession>
<dbReference type="PANTHER" id="PTHR17490">
    <property type="entry name" value="SUA5"/>
    <property type="match status" value="1"/>
</dbReference>
<evidence type="ECO:0000256" key="3">
    <source>
        <dbReference type="ARBA" id="ARBA00012584"/>
    </source>
</evidence>
<reference evidence="16 17" key="1">
    <citation type="submission" date="2014-11" db="EMBL/GenBank/DDBJ databases">
        <authorList>
            <person name="Zhu J."/>
            <person name="Qi W."/>
            <person name="Song R."/>
        </authorList>
    </citation>
    <scope>NUCLEOTIDE SEQUENCE [LARGE SCALE GENOMIC DNA]</scope>
</reference>
<keyword evidence="5" id="KW-0963">Cytoplasm</keyword>
<dbReference type="PANTHER" id="PTHR17490:SF16">
    <property type="entry name" value="THREONYLCARBAMOYL-AMP SYNTHASE"/>
    <property type="match status" value="1"/>
</dbReference>
<dbReference type="InterPro" id="IPR050156">
    <property type="entry name" value="TC-AMP_synthase_SUA5"/>
</dbReference>
<dbReference type="InterPro" id="IPR006070">
    <property type="entry name" value="Sua5-like_dom"/>
</dbReference>
<keyword evidence="7" id="KW-0819">tRNA processing</keyword>
<dbReference type="PhylomeDB" id="A0A0G4GN51"/>
<dbReference type="PROSITE" id="PS51163">
    <property type="entry name" value="YRDC"/>
    <property type="match status" value="1"/>
</dbReference>
<dbReference type="NCBIfam" id="TIGR00057">
    <property type="entry name" value="L-threonylcarbamoyladenylate synthase"/>
    <property type="match status" value="1"/>
</dbReference>
<dbReference type="EC" id="2.7.7.87" evidence="3"/>
<proteinExistence type="inferred from homology"/>
<dbReference type="Proteomes" id="UP000041254">
    <property type="component" value="Unassembled WGS sequence"/>
</dbReference>
<dbReference type="VEuPathDB" id="CryptoDB:Vbra_4565"/>
<dbReference type="Pfam" id="PF03481">
    <property type="entry name" value="Sua5_C"/>
    <property type="match status" value="1"/>
</dbReference>
<gene>
    <name evidence="16" type="ORF">Vbra_4565</name>
</gene>
<comment type="catalytic activity">
    <reaction evidence="12">
        <text>L-threonine + hydrogencarbonate + ATP = L-threonylcarbamoyladenylate + diphosphate + H2O</text>
        <dbReference type="Rhea" id="RHEA:36407"/>
        <dbReference type="ChEBI" id="CHEBI:15377"/>
        <dbReference type="ChEBI" id="CHEBI:17544"/>
        <dbReference type="ChEBI" id="CHEBI:30616"/>
        <dbReference type="ChEBI" id="CHEBI:33019"/>
        <dbReference type="ChEBI" id="CHEBI:57926"/>
        <dbReference type="ChEBI" id="CHEBI:73682"/>
        <dbReference type="EC" id="2.7.7.87"/>
    </reaction>
</comment>
<keyword evidence="10" id="KW-0067">ATP-binding</keyword>
<keyword evidence="17" id="KW-1185">Reference proteome</keyword>